<dbReference type="SUPFAM" id="SSF82771">
    <property type="entry name" value="GIY-YIG endonuclease"/>
    <property type="match status" value="1"/>
</dbReference>
<proteinExistence type="predicted"/>
<dbReference type="PROSITE" id="PS50164">
    <property type="entry name" value="GIY_YIG"/>
    <property type="match status" value="1"/>
</dbReference>
<feature type="domain" description="GIY-YIG" evidence="1">
    <location>
        <begin position="206"/>
        <end position="295"/>
    </location>
</feature>
<comment type="caution">
    <text evidence="2">The sequence shown here is derived from an EMBL/GenBank/DDBJ whole genome shotgun (WGS) entry which is preliminary data.</text>
</comment>
<organism evidence="2 3">
    <name type="scientific">Sinisalibacter lacisalsi</name>
    <dbReference type="NCBI Taxonomy" id="1526570"/>
    <lineage>
        <taxon>Bacteria</taxon>
        <taxon>Pseudomonadati</taxon>
        <taxon>Pseudomonadota</taxon>
        <taxon>Alphaproteobacteria</taxon>
        <taxon>Rhodobacterales</taxon>
        <taxon>Roseobacteraceae</taxon>
        <taxon>Sinisalibacter</taxon>
    </lineage>
</organism>
<gene>
    <name evidence="2" type="ORF">GCM10011358_31840</name>
</gene>
<keyword evidence="3" id="KW-1185">Reference proteome</keyword>
<evidence type="ECO:0000313" key="2">
    <source>
        <dbReference type="EMBL" id="GGD45796.1"/>
    </source>
</evidence>
<dbReference type="InterPro" id="IPR035901">
    <property type="entry name" value="GIY-YIG_endonuc_sf"/>
</dbReference>
<evidence type="ECO:0000313" key="3">
    <source>
        <dbReference type="Proteomes" id="UP000617355"/>
    </source>
</evidence>
<dbReference type="EMBL" id="BMGI01000006">
    <property type="protein sequence ID" value="GGD45796.1"/>
    <property type="molecule type" value="Genomic_DNA"/>
</dbReference>
<reference evidence="3" key="1">
    <citation type="journal article" date="2019" name="Int. J. Syst. Evol. Microbiol.">
        <title>The Global Catalogue of Microorganisms (GCM) 10K type strain sequencing project: providing services to taxonomists for standard genome sequencing and annotation.</title>
        <authorList>
            <consortium name="The Broad Institute Genomics Platform"/>
            <consortium name="The Broad Institute Genome Sequencing Center for Infectious Disease"/>
            <person name="Wu L."/>
            <person name="Ma J."/>
        </authorList>
    </citation>
    <scope>NUCLEOTIDE SEQUENCE [LARGE SCALE GENOMIC DNA]</scope>
    <source>
        <strain evidence="3">CGMCC 1.12922</strain>
    </source>
</reference>
<accession>A0ABQ1QTR0</accession>
<dbReference type="Proteomes" id="UP000617355">
    <property type="component" value="Unassembled WGS sequence"/>
</dbReference>
<dbReference type="CDD" id="cd10446">
    <property type="entry name" value="GIY-YIG_unchar_1"/>
    <property type="match status" value="1"/>
</dbReference>
<protein>
    <recommendedName>
        <fullName evidence="1">GIY-YIG domain-containing protein</fullName>
    </recommendedName>
</protein>
<name>A0ABQ1QTR0_9RHOB</name>
<dbReference type="Pfam" id="PF01541">
    <property type="entry name" value="GIY-YIG"/>
    <property type="match status" value="1"/>
</dbReference>
<sequence>MARLRFNALLEAEGLDADRVAIVLHTPQPAKLRALLPVIVHDRPELFAAYQSVHSEPATKTLLRRDFMASFIRHPSGRQTFAGLFRITDARDLPTAEIYGDEWFNELEDVYGASDTAPSRNIARISHQVRFETEPVDLLSGFIGRLQIAQPPGRAYVRVAANLDPEIVALSVDDLLMPPPPRWDAMVVHAPFLRALPESWAARLREWRAVYLIVDERDGARYVGSAYGEENLLSRWRGHVARDKGITARLIARDPRTFRFSILELLNPSLDASDVIETENRWKERLHTRQFGLNEN</sequence>
<dbReference type="Gene3D" id="3.40.1440.10">
    <property type="entry name" value="GIY-YIG endonuclease"/>
    <property type="match status" value="1"/>
</dbReference>
<dbReference type="InterPro" id="IPR000305">
    <property type="entry name" value="GIY-YIG_endonuc"/>
</dbReference>
<evidence type="ECO:0000259" key="1">
    <source>
        <dbReference type="PROSITE" id="PS50164"/>
    </source>
</evidence>